<dbReference type="GO" id="GO:0006310">
    <property type="term" value="P:DNA recombination"/>
    <property type="evidence" value="ECO:0007669"/>
    <property type="project" value="UniProtKB-KW"/>
</dbReference>
<evidence type="ECO:0000256" key="3">
    <source>
        <dbReference type="ARBA" id="ARBA00022840"/>
    </source>
</evidence>
<dbReference type="GO" id="GO:0003697">
    <property type="term" value="F:single-stranded DNA binding"/>
    <property type="evidence" value="ECO:0007669"/>
    <property type="project" value="InterPro"/>
</dbReference>
<reference evidence="7" key="1">
    <citation type="submission" date="2018-05" db="EMBL/GenBank/DDBJ databases">
        <authorList>
            <person name="Lanie J.A."/>
            <person name="Ng W.-L."/>
            <person name="Kazmierczak K.M."/>
            <person name="Andrzejewski T.M."/>
            <person name="Davidsen T.M."/>
            <person name="Wayne K.J."/>
            <person name="Tettelin H."/>
            <person name="Glass J.I."/>
            <person name="Rusch D."/>
            <person name="Podicherti R."/>
            <person name="Tsui H.-C.T."/>
            <person name="Winkler M.E."/>
        </authorList>
    </citation>
    <scope>NUCLEOTIDE SEQUENCE</scope>
</reference>
<dbReference type="SUPFAM" id="SSF52540">
    <property type="entry name" value="P-loop containing nucleoside triphosphate hydrolases"/>
    <property type="match status" value="1"/>
</dbReference>
<feature type="domain" description="RecA family profile 2" evidence="6">
    <location>
        <begin position="205"/>
        <end position="273"/>
    </location>
</feature>
<proteinExistence type="inferred from homology"/>
<dbReference type="InterPro" id="IPR020587">
    <property type="entry name" value="RecA_monomer-monomer_interface"/>
</dbReference>
<keyword evidence="3" id="KW-0067">ATP-binding</keyword>
<dbReference type="EMBL" id="UINC01060899">
    <property type="protein sequence ID" value="SVB85895.1"/>
    <property type="molecule type" value="Genomic_DNA"/>
</dbReference>
<name>A0A382HFL6_9ZZZZ</name>
<dbReference type="Pfam" id="PF00154">
    <property type="entry name" value="RecA_N"/>
    <property type="match status" value="1"/>
</dbReference>
<dbReference type="GO" id="GO:0140664">
    <property type="term" value="F:ATP-dependent DNA damage sensor activity"/>
    <property type="evidence" value="ECO:0007669"/>
    <property type="project" value="InterPro"/>
</dbReference>
<evidence type="ECO:0000256" key="1">
    <source>
        <dbReference type="ARBA" id="ARBA00009391"/>
    </source>
</evidence>
<keyword evidence="4" id="KW-0233">DNA recombination</keyword>
<protein>
    <recommendedName>
        <fullName evidence="8">RecA family profile 1 domain-containing protein</fullName>
    </recommendedName>
</protein>
<dbReference type="GO" id="GO:0005829">
    <property type="term" value="C:cytosol"/>
    <property type="evidence" value="ECO:0007669"/>
    <property type="project" value="TreeGrafter"/>
</dbReference>
<evidence type="ECO:0000259" key="5">
    <source>
        <dbReference type="PROSITE" id="PS50162"/>
    </source>
</evidence>
<dbReference type="Gene3D" id="3.40.50.300">
    <property type="entry name" value="P-loop containing nucleotide triphosphate hydrolases"/>
    <property type="match status" value="1"/>
</dbReference>
<dbReference type="PANTHER" id="PTHR45900:SF1">
    <property type="entry name" value="MITOCHONDRIAL DNA REPAIR PROTEIN RECA HOMOLOG-RELATED"/>
    <property type="match status" value="1"/>
</dbReference>
<dbReference type="GO" id="GO:0006281">
    <property type="term" value="P:DNA repair"/>
    <property type="evidence" value="ECO:0007669"/>
    <property type="project" value="InterPro"/>
</dbReference>
<evidence type="ECO:0008006" key="8">
    <source>
        <dbReference type="Google" id="ProtNLM"/>
    </source>
</evidence>
<feature type="domain" description="RecA family profile 1" evidence="5">
    <location>
        <begin position="30"/>
        <end position="200"/>
    </location>
</feature>
<dbReference type="InterPro" id="IPR049428">
    <property type="entry name" value="RecA-like_N"/>
</dbReference>
<sequence>MAVKDFIKQLIKESDNDMASIVSSGIIGDCSNFLSTGSYSLNALLSGSMYGGVPSNKISCFAGSEAVGKTFITLSIANNFLKEDKDNIVIYFESEGALTKDMIEERGLDTNRIGLFPVATVEEFRTQCVKIIENSKRSKGQLMIFLDSLGNLSTLKEMGDVASGSDKRDMTRAPMIRGTFRTLALMLSKHNIPLIITNHTYDAIGSMFPKKEISGGGGIKYAASTIVTLGKRKHKDGTDVIGNIIKAKLVKGRMTKEESVVEMMLDYDKGLDKYYGLVPIAEKYGIFKKVSTRYETPVGKAFEKTIVNDPEKYFTEDVMKQLEKAVFKEFNYGSKTEQQENL</sequence>
<evidence type="ECO:0000313" key="7">
    <source>
        <dbReference type="EMBL" id="SVB85895.1"/>
    </source>
</evidence>
<dbReference type="PROSITE" id="PS50163">
    <property type="entry name" value="RECA_3"/>
    <property type="match status" value="1"/>
</dbReference>
<keyword evidence="2" id="KW-0547">Nucleotide-binding</keyword>
<dbReference type="InterPro" id="IPR020588">
    <property type="entry name" value="RecA_ATP-bd"/>
</dbReference>
<comment type="similarity">
    <text evidence="1">Belongs to the RecA family.</text>
</comment>
<dbReference type="InterPro" id="IPR013765">
    <property type="entry name" value="DNA_recomb/repair_RecA"/>
</dbReference>
<dbReference type="InterPro" id="IPR027417">
    <property type="entry name" value="P-loop_NTPase"/>
</dbReference>
<evidence type="ECO:0000256" key="2">
    <source>
        <dbReference type="ARBA" id="ARBA00022741"/>
    </source>
</evidence>
<evidence type="ECO:0000256" key="4">
    <source>
        <dbReference type="ARBA" id="ARBA00023172"/>
    </source>
</evidence>
<gene>
    <name evidence="7" type="ORF">METZ01_LOCUS238749</name>
</gene>
<dbReference type="PROSITE" id="PS50162">
    <property type="entry name" value="RECA_2"/>
    <property type="match status" value="1"/>
</dbReference>
<dbReference type="PANTHER" id="PTHR45900">
    <property type="entry name" value="RECA"/>
    <property type="match status" value="1"/>
</dbReference>
<organism evidence="7">
    <name type="scientific">marine metagenome</name>
    <dbReference type="NCBI Taxonomy" id="408172"/>
    <lineage>
        <taxon>unclassified sequences</taxon>
        <taxon>metagenomes</taxon>
        <taxon>ecological metagenomes</taxon>
    </lineage>
</organism>
<dbReference type="AlphaFoldDB" id="A0A382HFL6"/>
<accession>A0A382HFL6</accession>
<dbReference type="GO" id="GO:0005524">
    <property type="term" value="F:ATP binding"/>
    <property type="evidence" value="ECO:0007669"/>
    <property type="project" value="UniProtKB-KW"/>
</dbReference>
<evidence type="ECO:0000259" key="6">
    <source>
        <dbReference type="PROSITE" id="PS50163"/>
    </source>
</evidence>